<dbReference type="PANTHER" id="PTHR42048">
    <property type="entry name" value="ARS-BINDING PROTEIN 2"/>
    <property type="match status" value="1"/>
</dbReference>
<dbReference type="EMBL" id="LFRF01000002">
    <property type="protein sequence ID" value="KND94438.1"/>
    <property type="molecule type" value="Genomic_DNA"/>
</dbReference>
<evidence type="ECO:0000313" key="2">
    <source>
        <dbReference type="EMBL" id="KND94438.1"/>
    </source>
</evidence>
<feature type="compositionally biased region" description="Polar residues" evidence="1">
    <location>
        <begin position="360"/>
        <end position="384"/>
    </location>
</feature>
<comment type="caution">
    <text evidence="2">The sequence shown here is derived from an EMBL/GenBank/DDBJ whole genome shotgun (WGS) entry which is preliminary data.</text>
</comment>
<feature type="compositionally biased region" description="Polar residues" evidence="1">
    <location>
        <begin position="337"/>
        <end position="352"/>
    </location>
</feature>
<feature type="region of interest" description="Disordered" evidence="1">
    <location>
        <begin position="1"/>
        <end position="26"/>
    </location>
</feature>
<dbReference type="PANTHER" id="PTHR42048:SF1">
    <property type="entry name" value="ARS-BINDING PROTEIN 2"/>
    <property type="match status" value="1"/>
</dbReference>
<dbReference type="STRING" id="1163406.A0A0L0NK70"/>
<sequence>MLSPRRMGRRQQQAGDPVAAMPAQGGFAVRPTLPERDVTAESIEDAYVHFVFYCNPALSLAADTESLRDAFRSPPKSGGKSFHPFAIYELVRRFYGKEIKTWTELTTMLGVEPPDPSKDESSQKIAQYGVRLKKWMNSMHVRAFFEYLMEIPNDYWTKIPTDPNPIAWPVRDGVAVEDDMALRALLPQIRPKRGRRRPEENEATGSPAQRQRLSPSSAIEDYRHGLQPWSAHPDGRMSMPMDSTRPQHAGNWGQNDNLQTPLSRWPQSAVTPTSRGTFWDDALEPRSAITPSKPKLSNHRRGAKNVSSAWKPGGNDSGGKQRGRPPTIRTPVDGTSPAMQSWTVTQATNTRDPNFAGPTQHMNTGYQGASHPHTNGQTPPTSMPHQTQQQTHLTQEGSRPARPSISLQVPERQGGSVRLATPPAPAPAPPPPPPPPPVVTVNGQHMGGKQAAQQEAPAQIPQNQMPDCGWQRFAKEATDAYEQASNVPSNGCEGPENMPEYYFEKMEDRTNVDALVAYFVRSMADSEWIDTEGNPDEPAGVEESTAIVNAMLQNMYKTSTSPQAFLINLAALAGSMTLVTTRPKCVRMGENDDSYVYKCDWEYRFGHVKGGFTMPQYVPRTMWKKPKKEAECTADADAAADGGQQETPLSSDDWKRKYQALVEEMVKRDRELSSLRDKVMSSLGREWME</sequence>
<reference evidence="2 3" key="1">
    <citation type="journal article" date="2015" name="BMC Genomics">
        <title>The genome of the truffle-parasite Tolypocladium ophioglossoides and the evolution of antifungal peptaibiotics.</title>
        <authorList>
            <person name="Quandt C.A."/>
            <person name="Bushley K.E."/>
            <person name="Spatafora J.W."/>
        </authorList>
    </citation>
    <scope>NUCLEOTIDE SEQUENCE [LARGE SCALE GENOMIC DNA]</scope>
    <source>
        <strain evidence="2 3">CBS 100239</strain>
    </source>
</reference>
<evidence type="ECO:0000313" key="3">
    <source>
        <dbReference type="Proteomes" id="UP000036947"/>
    </source>
</evidence>
<evidence type="ECO:0000256" key="1">
    <source>
        <dbReference type="SAM" id="MobiDB-lite"/>
    </source>
</evidence>
<proteinExistence type="predicted"/>
<feature type="compositionally biased region" description="Low complexity" evidence="1">
    <location>
        <begin position="450"/>
        <end position="464"/>
    </location>
</feature>
<dbReference type="GO" id="GO:0003688">
    <property type="term" value="F:DNA replication origin binding"/>
    <property type="evidence" value="ECO:0007669"/>
    <property type="project" value="TreeGrafter"/>
</dbReference>
<gene>
    <name evidence="2" type="ORF">TOPH_00996</name>
</gene>
<dbReference type="OrthoDB" id="2104370at2759"/>
<dbReference type="Pfam" id="PF09441">
    <property type="entry name" value="Abp2"/>
    <property type="match status" value="1"/>
</dbReference>
<feature type="compositionally biased region" description="Pro residues" evidence="1">
    <location>
        <begin position="422"/>
        <end position="438"/>
    </location>
</feature>
<feature type="compositionally biased region" description="Polar residues" evidence="1">
    <location>
        <begin position="203"/>
        <end position="217"/>
    </location>
</feature>
<feature type="compositionally biased region" description="Low complexity" evidence="1">
    <location>
        <begin position="385"/>
        <end position="395"/>
    </location>
</feature>
<feature type="compositionally biased region" description="Polar residues" evidence="1">
    <location>
        <begin position="252"/>
        <end position="276"/>
    </location>
</feature>
<dbReference type="Proteomes" id="UP000036947">
    <property type="component" value="Unassembled WGS sequence"/>
</dbReference>
<feature type="region of interest" description="Disordered" evidence="1">
    <location>
        <begin position="186"/>
        <end position="466"/>
    </location>
</feature>
<dbReference type="AlphaFoldDB" id="A0A0L0NK70"/>
<dbReference type="InterPro" id="IPR018562">
    <property type="entry name" value="ARS-binding_2"/>
</dbReference>
<protein>
    <submittedName>
        <fullName evidence="2">ARS-binding protein 2</fullName>
    </submittedName>
</protein>
<name>A0A0L0NK70_TOLOC</name>
<accession>A0A0L0NK70</accession>
<feature type="region of interest" description="Disordered" evidence="1">
    <location>
        <begin position="633"/>
        <end position="652"/>
    </location>
</feature>
<organism evidence="2 3">
    <name type="scientific">Tolypocladium ophioglossoides (strain CBS 100239)</name>
    <name type="common">Snaketongue truffleclub</name>
    <name type="synonym">Elaphocordyceps ophioglossoides</name>
    <dbReference type="NCBI Taxonomy" id="1163406"/>
    <lineage>
        <taxon>Eukaryota</taxon>
        <taxon>Fungi</taxon>
        <taxon>Dikarya</taxon>
        <taxon>Ascomycota</taxon>
        <taxon>Pezizomycotina</taxon>
        <taxon>Sordariomycetes</taxon>
        <taxon>Hypocreomycetidae</taxon>
        <taxon>Hypocreales</taxon>
        <taxon>Ophiocordycipitaceae</taxon>
        <taxon>Tolypocladium</taxon>
    </lineage>
</organism>
<keyword evidence="3" id="KW-1185">Reference proteome</keyword>